<dbReference type="PANTHER" id="PTHR10039">
    <property type="entry name" value="AMELOGENIN"/>
    <property type="match status" value="1"/>
</dbReference>
<dbReference type="Gene3D" id="3.40.50.300">
    <property type="entry name" value="P-loop containing nucleotide triphosphate hydrolases"/>
    <property type="match status" value="1"/>
</dbReference>
<accession>A0A8H6N520</accession>
<evidence type="ECO:0000313" key="5">
    <source>
        <dbReference type="Proteomes" id="UP000654918"/>
    </source>
</evidence>
<gene>
    <name evidence="4" type="ORF">CPLU01_12692</name>
</gene>
<dbReference type="Proteomes" id="UP000654918">
    <property type="component" value="Unassembled WGS sequence"/>
</dbReference>
<feature type="region of interest" description="Disordered" evidence="2">
    <location>
        <begin position="314"/>
        <end position="344"/>
    </location>
</feature>
<evidence type="ECO:0000259" key="3">
    <source>
        <dbReference type="Pfam" id="PF24883"/>
    </source>
</evidence>
<evidence type="ECO:0000256" key="1">
    <source>
        <dbReference type="ARBA" id="ARBA00022737"/>
    </source>
</evidence>
<evidence type="ECO:0000313" key="4">
    <source>
        <dbReference type="EMBL" id="KAF6820667.1"/>
    </source>
</evidence>
<dbReference type="EMBL" id="WIGO01000268">
    <property type="protein sequence ID" value="KAF6820667.1"/>
    <property type="molecule type" value="Genomic_DNA"/>
</dbReference>
<dbReference type="InterPro" id="IPR027417">
    <property type="entry name" value="P-loop_NTPase"/>
</dbReference>
<dbReference type="SUPFAM" id="SSF52540">
    <property type="entry name" value="P-loop containing nucleoside triphosphate hydrolases"/>
    <property type="match status" value="1"/>
</dbReference>
<protein>
    <submittedName>
        <fullName evidence="4">TOL protein</fullName>
    </submittedName>
</protein>
<feature type="region of interest" description="Disordered" evidence="2">
    <location>
        <begin position="589"/>
        <end position="678"/>
    </location>
</feature>
<organism evidence="4 5">
    <name type="scientific">Colletotrichum plurivorum</name>
    <dbReference type="NCBI Taxonomy" id="2175906"/>
    <lineage>
        <taxon>Eukaryota</taxon>
        <taxon>Fungi</taxon>
        <taxon>Dikarya</taxon>
        <taxon>Ascomycota</taxon>
        <taxon>Pezizomycotina</taxon>
        <taxon>Sordariomycetes</taxon>
        <taxon>Hypocreomycetidae</taxon>
        <taxon>Glomerellales</taxon>
        <taxon>Glomerellaceae</taxon>
        <taxon>Colletotrichum</taxon>
        <taxon>Colletotrichum orchidearum species complex</taxon>
    </lineage>
</organism>
<sequence>MDDFEEEAHLSVRELFEKRQETHPALGESHEPGVDTWKPLWDWVFADDVYQSWQRNDSKWMLRCVGGPGSGKTTLSSLVVRRLRQKYDGDGDAVAAVFVRTDVASGGSTAFVEDFLASVYRQLCARHAKMYEDEDDDAAHINKYREYVEARTTGLRDARRIQLLRDALHLCLGLLDRAFLVVDDFDRCSPAADLILESELAALARLGLKVFLTSRVPCLAAAPLAQECDSCEDERLRARFRAVYWRCEGCRRRRVKLAHILCQDCRDAGKTCANCGESADFVQPFDHVELKVDLNTKSVGWFIDWDLEAEHGDLGLGSSDDGDNDDSDGKPPKSAFGRELSDPRNHEALSTLQEQLRYHAQGNVSLACLRLDNVHRTQSVDKITSAWADTLPANIVAFFDAGIRRIEDQPPARRDLGLKAIAAVAHYHYSDGGLEYAALDRILRRASARGYATRTQSAPVVSTTMKENKNMGAAIDAIQVPHRSLEEMLHAACGFLTIGVLGHRPLQAYCESVHTYARENYNESLVWAHAQLDFGGEDDEGGLAEFGSSKVRRSLTGVAHLGKKKDQAATQRPFLSLIQERREQERKFVVGGGGGGQPGSGPGSGRSGAGAVDGPGDGGRVARYPPGPTRNAGGDDATGARGEMPKDRLATETSGKPADAARPGRDPSFRMLRNPTWA</sequence>
<feature type="compositionally biased region" description="Gly residues" evidence="2">
    <location>
        <begin position="590"/>
        <end position="619"/>
    </location>
</feature>
<keyword evidence="5" id="KW-1185">Reference proteome</keyword>
<dbReference type="InterPro" id="IPR056884">
    <property type="entry name" value="NPHP3-like_N"/>
</dbReference>
<name>A0A8H6N520_9PEZI</name>
<dbReference type="Pfam" id="PF24883">
    <property type="entry name" value="NPHP3_N"/>
    <property type="match status" value="1"/>
</dbReference>
<keyword evidence="1" id="KW-0677">Repeat</keyword>
<feature type="domain" description="Nephrocystin 3-like N-terminal" evidence="3">
    <location>
        <begin position="42"/>
        <end position="215"/>
    </location>
</feature>
<evidence type="ECO:0000256" key="2">
    <source>
        <dbReference type="SAM" id="MobiDB-lite"/>
    </source>
</evidence>
<comment type="caution">
    <text evidence="4">The sequence shown here is derived from an EMBL/GenBank/DDBJ whole genome shotgun (WGS) entry which is preliminary data.</text>
</comment>
<proteinExistence type="predicted"/>
<dbReference type="AlphaFoldDB" id="A0A8H6N520"/>
<reference evidence="4" key="1">
    <citation type="journal article" date="2020" name="Phytopathology">
        <title>Genome Sequence Resources of Colletotrichum truncatum, C. plurivorum, C. musicola, and C. sojae: Four Species Pathogenic to Soybean (Glycine max).</title>
        <authorList>
            <person name="Rogerio F."/>
            <person name="Boufleur T.R."/>
            <person name="Ciampi-Guillardi M."/>
            <person name="Sukno S.A."/>
            <person name="Thon M.R."/>
            <person name="Massola Junior N.S."/>
            <person name="Baroncelli R."/>
        </authorList>
    </citation>
    <scope>NUCLEOTIDE SEQUENCE</scope>
    <source>
        <strain evidence="4">LFN00145</strain>
    </source>
</reference>
<dbReference type="PANTHER" id="PTHR10039:SF14">
    <property type="entry name" value="NACHT DOMAIN-CONTAINING PROTEIN"/>
    <property type="match status" value="1"/>
</dbReference>